<reference evidence="2 3" key="1">
    <citation type="submission" date="2020-01" db="EMBL/GenBank/DDBJ databases">
        <title>Vast differences in strain-level diversity in the gut microbiota of two closely related honey bee species.</title>
        <authorList>
            <person name="Ellegaard K.M."/>
            <person name="Suenami S."/>
            <person name="Miyazaki R."/>
            <person name="Engel P."/>
        </authorList>
    </citation>
    <scope>NUCLEOTIDE SEQUENCE [LARGE SCALE GENOMIC DNA]</scope>
    <source>
        <strain evidence="2 3">ESL0416</strain>
    </source>
</reference>
<proteinExistence type="predicted"/>
<feature type="transmembrane region" description="Helical" evidence="1">
    <location>
        <begin position="15"/>
        <end position="34"/>
    </location>
</feature>
<evidence type="ECO:0000256" key="1">
    <source>
        <dbReference type="SAM" id="Phobius"/>
    </source>
</evidence>
<sequence>MLLTENLSTLLKGNYVVMIAGIILLVLGVVELLLSIKNMRNLKKPKGQVGFAPISMVAALFIGVFLVLVGLMFLVASL</sequence>
<feature type="transmembrane region" description="Helical" evidence="1">
    <location>
        <begin position="54"/>
        <end position="76"/>
    </location>
</feature>
<evidence type="ECO:0000313" key="2">
    <source>
        <dbReference type="EMBL" id="QYN52397.1"/>
    </source>
</evidence>
<protein>
    <submittedName>
        <fullName evidence="2">Uncharacterized protein</fullName>
    </submittedName>
</protein>
<keyword evidence="3" id="KW-1185">Reference proteome</keyword>
<organism evidence="2 3">
    <name type="scientific">Lactobacillus panisapium</name>
    <dbReference type="NCBI Taxonomy" id="2012495"/>
    <lineage>
        <taxon>Bacteria</taxon>
        <taxon>Bacillati</taxon>
        <taxon>Bacillota</taxon>
        <taxon>Bacilli</taxon>
        <taxon>Lactobacillales</taxon>
        <taxon>Lactobacillaceae</taxon>
        <taxon>Lactobacillus</taxon>
    </lineage>
</organism>
<accession>A0ABX8W9D9</accession>
<dbReference type="EMBL" id="CP048268">
    <property type="protein sequence ID" value="QYN52397.1"/>
    <property type="molecule type" value="Genomic_DNA"/>
</dbReference>
<dbReference type="RefSeq" id="WP_220220833.1">
    <property type="nucleotide sequence ID" value="NZ_CP048268.1"/>
</dbReference>
<dbReference type="Proteomes" id="UP000826550">
    <property type="component" value="Chromosome"/>
</dbReference>
<evidence type="ECO:0000313" key="3">
    <source>
        <dbReference type="Proteomes" id="UP000826550"/>
    </source>
</evidence>
<keyword evidence="1" id="KW-1133">Transmembrane helix</keyword>
<name>A0ABX8W9D9_9LACO</name>
<keyword evidence="1" id="KW-0812">Transmembrane</keyword>
<keyword evidence="1" id="KW-0472">Membrane</keyword>
<gene>
    <name evidence="2" type="ORF">GYM71_02845</name>
</gene>